<organism evidence="3 4">
    <name type="scientific">Fusobacterium nucleatum</name>
    <dbReference type="NCBI Taxonomy" id="851"/>
    <lineage>
        <taxon>Bacteria</taxon>
        <taxon>Fusobacteriati</taxon>
        <taxon>Fusobacteriota</taxon>
        <taxon>Fusobacteriia</taxon>
        <taxon>Fusobacteriales</taxon>
        <taxon>Fusobacteriaceae</taxon>
        <taxon>Fusobacterium</taxon>
    </lineage>
</organism>
<evidence type="ECO:0000256" key="1">
    <source>
        <dbReference type="ARBA" id="ARBA00006987"/>
    </source>
</evidence>
<dbReference type="Pfam" id="PF03401">
    <property type="entry name" value="TctC"/>
    <property type="match status" value="1"/>
</dbReference>
<dbReference type="InterPro" id="IPR005064">
    <property type="entry name" value="BUG"/>
</dbReference>
<protein>
    <submittedName>
        <fullName evidence="3">Tripartite tricarboxylate transporter substrate binding protein</fullName>
    </submittedName>
</protein>
<dbReference type="Proteomes" id="UP000235733">
    <property type="component" value="Unassembled WGS sequence"/>
</dbReference>
<feature type="signal peptide" evidence="2">
    <location>
        <begin position="1"/>
        <end position="22"/>
    </location>
</feature>
<dbReference type="RefSeq" id="WP_158393638.1">
    <property type="nucleotide sequence ID" value="NZ_PNHC01000014.1"/>
</dbReference>
<comment type="similarity">
    <text evidence="1">Belongs to the UPF0065 (bug) family.</text>
</comment>
<dbReference type="SUPFAM" id="SSF53850">
    <property type="entry name" value="Periplasmic binding protein-like II"/>
    <property type="match status" value="1"/>
</dbReference>
<dbReference type="CDD" id="cd07012">
    <property type="entry name" value="PBP2_Bug_TTT"/>
    <property type="match status" value="1"/>
</dbReference>
<evidence type="ECO:0000313" key="4">
    <source>
        <dbReference type="Proteomes" id="UP000235733"/>
    </source>
</evidence>
<dbReference type="EMBL" id="PNHC01000014">
    <property type="protein sequence ID" value="PMC67844.1"/>
    <property type="molecule type" value="Genomic_DNA"/>
</dbReference>
<dbReference type="AlphaFoldDB" id="A0A2N6TEW4"/>
<dbReference type="PANTHER" id="PTHR42928:SF5">
    <property type="entry name" value="BLR1237 PROTEIN"/>
    <property type="match status" value="1"/>
</dbReference>
<dbReference type="PROSITE" id="PS51257">
    <property type="entry name" value="PROKAR_LIPOPROTEIN"/>
    <property type="match status" value="1"/>
</dbReference>
<accession>A0A2N6TEW4</accession>
<dbReference type="Gene3D" id="3.40.190.150">
    <property type="entry name" value="Bordetella uptake gene, domain 1"/>
    <property type="match status" value="1"/>
</dbReference>
<dbReference type="PIRSF" id="PIRSF017082">
    <property type="entry name" value="YflP"/>
    <property type="match status" value="1"/>
</dbReference>
<dbReference type="InterPro" id="IPR042100">
    <property type="entry name" value="Bug_dom1"/>
</dbReference>
<name>A0A2N6TEW4_FUSNU</name>
<sequence length="322" mass="35888">MKKLFSLLLTAILMFTACSEKGNTSQQSSGEIDWPTKTVTITVPYNAGGDTDTYARLMARKLEEKFGQTFVIVNMTGGSGIVAAKTIMAEKPDGYNILFNHTGASLVQEATGTADFSYTDDFTNVATIAQDNTYVLVAKKGKWENLKAMIADAKANPGKIRYSQVHGSVTHYVASKLEDTMGIKLNKLDVGTGAAERLAAFMGDQVDLLAVNYINIKDYVEKGDFIILGVFANERNKGMEDFPTFKEQGYDIVSSKNYEIKFPKGADEKMVQKLSQAIKEITEDKEFVEQLKKYYAIPFYRDAETTSKEDKEEVARLKEYFK</sequence>
<comment type="caution">
    <text evidence="3">The sequence shown here is derived from an EMBL/GenBank/DDBJ whole genome shotgun (WGS) entry which is preliminary data.</text>
</comment>
<gene>
    <name evidence="3" type="ORF">CJ209_11440</name>
</gene>
<dbReference type="Gene3D" id="3.40.190.10">
    <property type="entry name" value="Periplasmic binding protein-like II"/>
    <property type="match status" value="1"/>
</dbReference>
<reference evidence="3 4" key="1">
    <citation type="submission" date="2017-09" db="EMBL/GenBank/DDBJ databases">
        <title>Bacterial strain isolated from the female urinary microbiota.</title>
        <authorList>
            <person name="Thomas-White K."/>
            <person name="Kumar N."/>
            <person name="Forster S."/>
            <person name="Putonti C."/>
            <person name="Lawley T."/>
            <person name="Wolfe A.J."/>
        </authorList>
    </citation>
    <scope>NUCLEOTIDE SEQUENCE [LARGE SCALE GENOMIC DNA]</scope>
    <source>
        <strain evidence="3 4">UMB0249</strain>
    </source>
</reference>
<evidence type="ECO:0000313" key="3">
    <source>
        <dbReference type="EMBL" id="PMC67844.1"/>
    </source>
</evidence>
<dbReference type="PANTHER" id="PTHR42928">
    <property type="entry name" value="TRICARBOXYLATE-BINDING PROTEIN"/>
    <property type="match status" value="1"/>
</dbReference>
<proteinExistence type="inferred from homology"/>
<feature type="chain" id="PRO_5015002332" evidence="2">
    <location>
        <begin position="23"/>
        <end position="322"/>
    </location>
</feature>
<evidence type="ECO:0000256" key="2">
    <source>
        <dbReference type="SAM" id="SignalP"/>
    </source>
</evidence>
<keyword evidence="2" id="KW-0732">Signal</keyword>